<organism evidence="2 3">
    <name type="scientific">Campylobacter gracilis RM3268</name>
    <dbReference type="NCBI Taxonomy" id="553220"/>
    <lineage>
        <taxon>Bacteria</taxon>
        <taxon>Pseudomonadati</taxon>
        <taxon>Campylobacterota</taxon>
        <taxon>Epsilonproteobacteria</taxon>
        <taxon>Campylobacterales</taxon>
        <taxon>Campylobacteraceae</taxon>
        <taxon>Campylobacter</taxon>
    </lineage>
</organism>
<dbReference type="RefSeq" id="WP_005873214.1">
    <property type="nucleotide sequence ID" value="NZ_ACYG01000032.1"/>
</dbReference>
<keyword evidence="3" id="KW-1185">Reference proteome</keyword>
<dbReference type="EMBL" id="ACYG01000032">
    <property type="protein sequence ID" value="EEV16239.1"/>
    <property type="molecule type" value="Genomic_DNA"/>
</dbReference>
<evidence type="ECO:0000313" key="2">
    <source>
        <dbReference type="EMBL" id="EEV16239.1"/>
    </source>
</evidence>
<feature type="transmembrane region" description="Helical" evidence="1">
    <location>
        <begin position="36"/>
        <end position="54"/>
    </location>
</feature>
<dbReference type="Proteomes" id="UP000005709">
    <property type="component" value="Unassembled WGS sequence"/>
</dbReference>
<keyword evidence="1" id="KW-0472">Membrane</keyword>
<evidence type="ECO:0000256" key="1">
    <source>
        <dbReference type="SAM" id="Phobius"/>
    </source>
</evidence>
<accession>C8PLC7</accession>
<keyword evidence="1" id="KW-0812">Transmembrane</keyword>
<dbReference type="STRING" id="824.CGRAC_1417"/>
<gene>
    <name evidence="2" type="ORF">CAMGR0001_1936</name>
</gene>
<evidence type="ECO:0000313" key="3">
    <source>
        <dbReference type="Proteomes" id="UP000005709"/>
    </source>
</evidence>
<comment type="caution">
    <text evidence="2">The sequence shown here is derived from an EMBL/GenBank/DDBJ whole genome shotgun (WGS) entry which is preliminary data.</text>
</comment>
<dbReference type="AlphaFoldDB" id="C8PLC7"/>
<reference evidence="2 3" key="1">
    <citation type="submission" date="2009-07" db="EMBL/GenBank/DDBJ databases">
        <authorList>
            <person name="Madupu R."/>
            <person name="Sebastian Y."/>
            <person name="Durkin A.S."/>
            <person name="Torralba M."/>
            <person name="Methe B."/>
            <person name="Sutton G.G."/>
            <person name="Strausberg R.L."/>
            <person name="Nelson K.E."/>
        </authorList>
    </citation>
    <scope>NUCLEOTIDE SEQUENCE [LARGE SCALE GENOMIC DNA]</scope>
    <source>
        <strain evidence="2 3">RM3268</strain>
    </source>
</reference>
<sequence>MKNFFYENGAPNGWRITFLTLLLLWCASLFFKNAVYQISFAALSLATILSFLAYRMKIER</sequence>
<name>C8PLC7_9BACT</name>
<protein>
    <submittedName>
        <fullName evidence="2">Uncharacterized protein</fullName>
    </submittedName>
</protein>
<feature type="transmembrane region" description="Helical" evidence="1">
    <location>
        <begin position="12"/>
        <end position="30"/>
    </location>
</feature>
<proteinExistence type="predicted"/>
<keyword evidence="1" id="KW-1133">Transmembrane helix</keyword>